<evidence type="ECO:0000313" key="5">
    <source>
        <dbReference type="Proteomes" id="UP000237347"/>
    </source>
</evidence>
<name>A0AAW0IK32_QUESU</name>
<gene>
    <name evidence="4" type="primary">CSA1_3</name>
    <name evidence="4" type="ORF">CFP56_003043</name>
</gene>
<evidence type="ECO:0000256" key="2">
    <source>
        <dbReference type="ARBA" id="ARBA00022737"/>
    </source>
</evidence>
<reference evidence="4 5" key="1">
    <citation type="journal article" date="2018" name="Sci. Data">
        <title>The draft genome sequence of cork oak.</title>
        <authorList>
            <person name="Ramos A.M."/>
            <person name="Usie A."/>
            <person name="Barbosa P."/>
            <person name="Barros P.M."/>
            <person name="Capote T."/>
            <person name="Chaves I."/>
            <person name="Simoes F."/>
            <person name="Abreu I."/>
            <person name="Carrasquinho I."/>
            <person name="Faro C."/>
            <person name="Guimaraes J.B."/>
            <person name="Mendonca D."/>
            <person name="Nobrega F."/>
            <person name="Rodrigues L."/>
            <person name="Saibo N.J.M."/>
            <person name="Varela M.C."/>
            <person name="Egas C."/>
            <person name="Matos J."/>
            <person name="Miguel C.M."/>
            <person name="Oliveira M.M."/>
            <person name="Ricardo C.P."/>
            <person name="Goncalves S."/>
        </authorList>
    </citation>
    <scope>NUCLEOTIDE SEQUENCE [LARGE SCALE GENOMIC DNA]</scope>
    <source>
        <strain evidence="5">cv. HL8</strain>
    </source>
</reference>
<evidence type="ECO:0000313" key="4">
    <source>
        <dbReference type="EMBL" id="KAK7814526.1"/>
    </source>
</evidence>
<accession>A0AAW0IK32</accession>
<proteinExistence type="predicted"/>
<dbReference type="AlphaFoldDB" id="A0AAW0IK32"/>
<keyword evidence="5" id="KW-1185">Reference proteome</keyword>
<dbReference type="Proteomes" id="UP000237347">
    <property type="component" value="Unassembled WGS sequence"/>
</dbReference>
<dbReference type="InterPro" id="IPR045344">
    <property type="entry name" value="C-JID"/>
</dbReference>
<evidence type="ECO:0000259" key="3">
    <source>
        <dbReference type="Pfam" id="PF20160"/>
    </source>
</evidence>
<dbReference type="EMBL" id="PKMF04001093">
    <property type="protein sequence ID" value="KAK7814526.1"/>
    <property type="molecule type" value="Genomic_DNA"/>
</dbReference>
<keyword evidence="2" id="KW-0677">Repeat</keyword>
<feature type="domain" description="C-JID" evidence="3">
    <location>
        <begin position="125"/>
        <end position="256"/>
    </location>
</feature>
<keyword evidence="1" id="KW-0433">Leucine-rich repeat</keyword>
<protein>
    <submittedName>
        <fullName evidence="4">Disease resistance-like protein csa1</fullName>
    </submittedName>
</protein>
<organism evidence="4 5">
    <name type="scientific">Quercus suber</name>
    <name type="common">Cork oak</name>
    <dbReference type="NCBI Taxonomy" id="58331"/>
    <lineage>
        <taxon>Eukaryota</taxon>
        <taxon>Viridiplantae</taxon>
        <taxon>Streptophyta</taxon>
        <taxon>Embryophyta</taxon>
        <taxon>Tracheophyta</taxon>
        <taxon>Spermatophyta</taxon>
        <taxon>Magnoliopsida</taxon>
        <taxon>eudicotyledons</taxon>
        <taxon>Gunneridae</taxon>
        <taxon>Pentapetalae</taxon>
        <taxon>rosids</taxon>
        <taxon>fabids</taxon>
        <taxon>Fagales</taxon>
        <taxon>Fagaceae</taxon>
        <taxon>Quercus</taxon>
    </lineage>
</organism>
<evidence type="ECO:0000256" key="1">
    <source>
        <dbReference type="ARBA" id="ARBA00022614"/>
    </source>
</evidence>
<dbReference type="Pfam" id="PF20160">
    <property type="entry name" value="C-JID"/>
    <property type="match status" value="1"/>
</dbReference>
<sequence>QHYYPPEIVSRFPQLVDLNIQGCWKLQEIPRLPPSIKYVDARNCYSLDSQSRRRLLSQFGDMVGLPQNIACVMVPSNQDSLSEMDYDTSKIGSTFEFEIDFASEFEMDLASKFPKDARYSYELVLPGTTIPKWFNHRSIGSSISFSIYTKFKSSAFPLCVALKVEHKVNKPKRFENFTCSIYAFVDGCKKRLMRRQFLLDPSSSFTWFYFTEFRYWSFLIKKNIGSFRNDIKLQCKISNYDPNLVEVTIERCGVHVACICSHNFMACEIIGKD</sequence>
<feature type="non-terminal residue" evidence="4">
    <location>
        <position position="1"/>
    </location>
</feature>
<comment type="caution">
    <text evidence="4">The sequence shown here is derived from an EMBL/GenBank/DDBJ whole genome shotgun (WGS) entry which is preliminary data.</text>
</comment>